<protein>
    <submittedName>
        <fullName evidence="6">Uncharacterized protein</fullName>
    </submittedName>
</protein>
<evidence type="ECO:0000256" key="3">
    <source>
        <dbReference type="ARBA" id="ARBA00022989"/>
    </source>
</evidence>
<comment type="subcellular location">
    <subcellularLocation>
        <location evidence="1">Membrane</location>
        <topology evidence="1">Multi-pass membrane protein</topology>
    </subcellularLocation>
</comment>
<dbReference type="EMBL" id="AP027142">
    <property type="protein sequence ID" value="BDV35081.1"/>
    <property type="molecule type" value="Genomic_DNA"/>
</dbReference>
<keyword evidence="3 5" id="KW-1133">Transmembrane helix</keyword>
<evidence type="ECO:0000313" key="6">
    <source>
        <dbReference type="EMBL" id="BDV35081.1"/>
    </source>
</evidence>
<keyword evidence="7" id="KW-1185">Reference proteome</keyword>
<evidence type="ECO:0000256" key="2">
    <source>
        <dbReference type="ARBA" id="ARBA00022692"/>
    </source>
</evidence>
<feature type="transmembrane region" description="Helical" evidence="5">
    <location>
        <begin position="79"/>
        <end position="97"/>
    </location>
</feature>
<feature type="transmembrane region" description="Helical" evidence="5">
    <location>
        <begin position="21"/>
        <end position="43"/>
    </location>
</feature>
<keyword evidence="4 5" id="KW-0472">Membrane</keyword>
<name>A0ABM8EB02_9HYPH</name>
<accession>A0ABM8EB02</accession>
<gene>
    <name evidence="6" type="ORF">SS37A_26100</name>
</gene>
<evidence type="ECO:0000256" key="4">
    <source>
        <dbReference type="ARBA" id="ARBA00023136"/>
    </source>
</evidence>
<reference evidence="6 7" key="1">
    <citation type="journal article" date="2023" name="Int. J. Syst. Evol. Microbiol.">
        <title>Methylocystis iwaonis sp. nov., a type II methane-oxidizing bacterium from surface soil of a rice paddy field in Japan, and emended description of the genus Methylocystis (ex Whittenbury et al. 1970) Bowman et al. 1993.</title>
        <authorList>
            <person name="Kaise H."/>
            <person name="Sawadogo J.B."/>
            <person name="Alam M.S."/>
            <person name="Ueno C."/>
            <person name="Dianou D."/>
            <person name="Shinjo R."/>
            <person name="Asakawa S."/>
        </authorList>
    </citation>
    <scope>NUCLEOTIDE SEQUENCE [LARGE SCALE GENOMIC DNA]</scope>
    <source>
        <strain evidence="6 7">SS37A-Re</strain>
    </source>
</reference>
<dbReference type="RefSeq" id="WP_281928420.1">
    <property type="nucleotide sequence ID" value="NZ_AP027142.1"/>
</dbReference>
<dbReference type="Proteomes" id="UP001317629">
    <property type="component" value="Chromosome"/>
</dbReference>
<evidence type="ECO:0000256" key="1">
    <source>
        <dbReference type="ARBA" id="ARBA00004141"/>
    </source>
</evidence>
<feature type="transmembrane region" description="Helical" evidence="5">
    <location>
        <begin position="154"/>
        <end position="171"/>
    </location>
</feature>
<evidence type="ECO:0000256" key="5">
    <source>
        <dbReference type="SAM" id="Phobius"/>
    </source>
</evidence>
<sequence length="201" mass="21518">MAETLKTASVRESDSGKRFLKALRLISILALAMSVSSVAFDWLSASGKYFEDGASWIYDCAIYGLVAISFGRSVFYERAAAFMLSLVLTAAGCQGSYDVWSEIARRGHDVSVDTPFSALVFATGAILEAALLFKFRKSRECLMMATWLSARNSAAVALAGAAVSLVFHAPTASGPQIFLDCLDTVLAFQAAFLVAKGIVEN</sequence>
<keyword evidence="2 5" id="KW-0812">Transmembrane</keyword>
<proteinExistence type="predicted"/>
<dbReference type="SUPFAM" id="SSF161111">
    <property type="entry name" value="Cation efflux protein transmembrane domain-like"/>
    <property type="match status" value="1"/>
</dbReference>
<dbReference type="InterPro" id="IPR027469">
    <property type="entry name" value="Cation_efflux_TMD_sf"/>
</dbReference>
<feature type="transmembrane region" description="Helical" evidence="5">
    <location>
        <begin position="117"/>
        <end position="133"/>
    </location>
</feature>
<evidence type="ECO:0000313" key="7">
    <source>
        <dbReference type="Proteomes" id="UP001317629"/>
    </source>
</evidence>
<organism evidence="6 7">
    <name type="scientific">Methylocystis iwaonis</name>
    <dbReference type="NCBI Taxonomy" id="2885079"/>
    <lineage>
        <taxon>Bacteria</taxon>
        <taxon>Pseudomonadati</taxon>
        <taxon>Pseudomonadota</taxon>
        <taxon>Alphaproteobacteria</taxon>
        <taxon>Hyphomicrobiales</taxon>
        <taxon>Methylocystaceae</taxon>
        <taxon>Methylocystis</taxon>
    </lineage>
</organism>
<feature type="transmembrane region" description="Helical" evidence="5">
    <location>
        <begin position="55"/>
        <end position="72"/>
    </location>
</feature>